<feature type="region of interest" description="Disordered" evidence="1">
    <location>
        <begin position="110"/>
        <end position="145"/>
    </location>
</feature>
<keyword evidence="4" id="KW-1185">Reference proteome</keyword>
<sequence>MKPARSLALWLATVIVMIAATLMSSGAQAHEGHAHDGRMAAVTDVAIQPTPDLAASLGRRVSADLSDYAVSAVIDASRLACACPACASGGACGHAPSSCCATGLPPAAAPGLRPPAHGNRAPARDGPLFSGIVPEAQTEPPKPFA</sequence>
<evidence type="ECO:0000256" key="2">
    <source>
        <dbReference type="SAM" id="SignalP"/>
    </source>
</evidence>
<evidence type="ECO:0000313" key="4">
    <source>
        <dbReference type="Proteomes" id="UP001349262"/>
    </source>
</evidence>
<dbReference type="EMBL" id="MLBY01000005">
    <property type="protein sequence ID" value="MEE7458874.1"/>
    <property type="molecule type" value="Genomic_DNA"/>
</dbReference>
<accession>A0ABU7TEC6</accession>
<proteinExistence type="predicted"/>
<evidence type="ECO:0000313" key="3">
    <source>
        <dbReference type="EMBL" id="MEE7458874.1"/>
    </source>
</evidence>
<dbReference type="Proteomes" id="UP001349262">
    <property type="component" value="Unassembled WGS sequence"/>
</dbReference>
<evidence type="ECO:0000256" key="1">
    <source>
        <dbReference type="SAM" id="MobiDB-lite"/>
    </source>
</evidence>
<feature type="chain" id="PRO_5047495995" evidence="2">
    <location>
        <begin position="30"/>
        <end position="145"/>
    </location>
</feature>
<protein>
    <submittedName>
        <fullName evidence="3">Uncharacterized protein</fullName>
    </submittedName>
</protein>
<name>A0ABU7TEC6_9HYPH</name>
<gene>
    <name evidence="3" type="ORF">MRSR164_19445</name>
</gene>
<keyword evidence="2" id="KW-0732">Signal</keyword>
<comment type="caution">
    <text evidence="3">The sequence shown here is derived from an EMBL/GenBank/DDBJ whole genome shotgun (WGS) entry which is preliminary data.</text>
</comment>
<feature type="signal peptide" evidence="2">
    <location>
        <begin position="1"/>
        <end position="29"/>
    </location>
</feature>
<organism evidence="3 4">
    <name type="scientific">Methylobacterium radiotolerans</name>
    <dbReference type="NCBI Taxonomy" id="31998"/>
    <lineage>
        <taxon>Bacteria</taxon>
        <taxon>Pseudomonadati</taxon>
        <taxon>Pseudomonadota</taxon>
        <taxon>Alphaproteobacteria</taxon>
        <taxon>Hyphomicrobiales</taxon>
        <taxon>Methylobacteriaceae</taxon>
        <taxon>Methylobacterium</taxon>
    </lineage>
</organism>
<reference evidence="3 4" key="1">
    <citation type="journal article" date="2012" name="Genet. Mol. Biol.">
        <title>Analysis of 16S rRNA and mxaF genes revealing insights into Methylobacterium niche-specific plant association.</title>
        <authorList>
            <person name="Dourado M.N."/>
            <person name="Andreote F.D."/>
            <person name="Dini-Andreote F."/>
            <person name="Conti R."/>
            <person name="Araujo J.M."/>
            <person name="Araujo W.L."/>
        </authorList>
    </citation>
    <scope>NUCLEOTIDE SEQUENCE [LARGE SCALE GENOMIC DNA]</scope>
    <source>
        <strain evidence="3 4">SR1.6/4</strain>
    </source>
</reference>